<dbReference type="EMBL" id="CGBR01000005">
    <property type="protein sequence ID" value="CFQ57707.1"/>
    <property type="molecule type" value="Genomic_DNA"/>
</dbReference>
<gene>
    <name evidence="1" type="ORF">ERS137941_01206</name>
</gene>
<dbReference type="AlphaFoldDB" id="A0A0H5G3L3"/>
<dbReference type="InterPro" id="IPR018755">
    <property type="entry name" value="Phage_Mu_Gp48"/>
</dbReference>
<proteinExistence type="predicted"/>
<evidence type="ECO:0000313" key="1">
    <source>
        <dbReference type="EMBL" id="CFQ57707.1"/>
    </source>
</evidence>
<dbReference type="Pfam" id="PF10076">
    <property type="entry name" value="Phage_Mu_Gp48"/>
    <property type="match status" value="1"/>
</dbReference>
<reference evidence="1 2" key="1">
    <citation type="submission" date="2015-03" db="EMBL/GenBank/DDBJ databases">
        <authorList>
            <person name="Murphy D."/>
        </authorList>
    </citation>
    <scope>NUCLEOTIDE SEQUENCE [LARGE SCALE GENOMIC DNA]</scope>
    <source>
        <strain evidence="1 2">IP26249</strain>
    </source>
</reference>
<organism evidence="1 2">
    <name type="scientific">Yersinia enterocolitica</name>
    <dbReference type="NCBI Taxonomy" id="630"/>
    <lineage>
        <taxon>Bacteria</taxon>
        <taxon>Pseudomonadati</taxon>
        <taxon>Pseudomonadota</taxon>
        <taxon>Gammaproteobacteria</taxon>
        <taxon>Enterobacterales</taxon>
        <taxon>Yersiniaceae</taxon>
        <taxon>Yersinia</taxon>
    </lineage>
</organism>
<accession>A0A0H5G3L3</accession>
<sequence length="195" mass="22305">MAHSVTAWQNALQQLMPRGKAWPRDLTANLSALLRGFSGRLNRVESSADLLLLEMRPDTTVLLLPEWEDYLALPECNIPNITFDSRRNAVIEKYYRKGGLAPWQIEAVATTLGFTIEVEVILPHHCLRSCTYPLYPARYRFILKVHVYQIPDGRFTVLDNVLTPLISDQAMMLECVLNKYRLAGTGYEFIYEGDN</sequence>
<dbReference type="RefSeq" id="WP_023160769.1">
    <property type="nucleotide sequence ID" value="NZ_CGBR01000005.1"/>
</dbReference>
<protein>
    <submittedName>
        <fullName evidence="1">Bacteriophage protein GP48</fullName>
    </submittedName>
</protein>
<dbReference type="Proteomes" id="UP000048841">
    <property type="component" value="Unassembled WGS sequence"/>
</dbReference>
<name>A0A0H5G3L3_YEREN</name>
<evidence type="ECO:0000313" key="2">
    <source>
        <dbReference type="Proteomes" id="UP000048841"/>
    </source>
</evidence>